<protein>
    <submittedName>
        <fullName evidence="2">Uncharacterized protein</fullName>
    </submittedName>
</protein>
<accession>A0A6G8F149</accession>
<feature type="compositionally biased region" description="Low complexity" evidence="1">
    <location>
        <begin position="172"/>
        <end position="206"/>
    </location>
</feature>
<feature type="region of interest" description="Disordered" evidence="1">
    <location>
        <begin position="172"/>
        <end position="276"/>
    </location>
</feature>
<proteinExistence type="predicted"/>
<sequence length="276" mass="31693">MAQDDDMYFTPKKGNTANNVQHQQRSEVTEAYDYGNGVAVGNSTVTHSGSLRDVDEYNRRNRTGSEYSYGDDYAGGTQDSILVSRADYENSMKMKRFDGYNNITLVVNDPWYYDPWYYDSFYWRTRWYDPWYYSYYDPWHYGWGWHGYWGFHHGWGWSHTWHRPIIHRPVWGNGRPRPGIGNGRPARPSVNRYSNRSNRFSSNGTRTRSDRPVFSNTRTNTNNTNRSVNSDNTRRFSSSPSSGSSFSSGGSRSSFGGGGTRPAGGGGGSRSRVTRR</sequence>
<feature type="region of interest" description="Disordered" evidence="1">
    <location>
        <begin position="1"/>
        <end position="22"/>
    </location>
</feature>
<feature type="compositionally biased region" description="Low complexity" evidence="1">
    <location>
        <begin position="215"/>
        <end position="254"/>
    </location>
</feature>
<dbReference type="AlphaFoldDB" id="A0A6G8F149"/>
<name>A0A6G8F149_9BACT</name>
<reference evidence="2" key="1">
    <citation type="journal article" date="2020" name="J. ISSAAS">
        <title>Lactobacilli and other gastrointestinal microbiota of Peromyscus leucopus, reservoir host for agents of Lyme disease and other zoonoses in North America.</title>
        <authorList>
            <person name="Milovic A."/>
            <person name="Bassam K."/>
            <person name="Shao H."/>
            <person name="Chatzistamou I."/>
            <person name="Tufts D.M."/>
            <person name="Diuk-Wasser M."/>
            <person name="Barbour A.G."/>
        </authorList>
    </citation>
    <scope>NUCLEOTIDE SEQUENCE</scope>
    <source>
        <strain evidence="2">LL70</strain>
    </source>
</reference>
<gene>
    <name evidence="2" type="ORF">Prevot485_0920</name>
</gene>
<dbReference type="EMBL" id="MN990733">
    <property type="protein sequence ID" value="QIM09993.1"/>
    <property type="molecule type" value="Genomic_DNA"/>
</dbReference>
<evidence type="ECO:0000256" key="1">
    <source>
        <dbReference type="SAM" id="MobiDB-lite"/>
    </source>
</evidence>
<evidence type="ECO:0000313" key="2">
    <source>
        <dbReference type="EMBL" id="QIM09993.1"/>
    </source>
</evidence>
<feature type="compositionally biased region" description="Gly residues" evidence="1">
    <location>
        <begin position="255"/>
        <end position="269"/>
    </location>
</feature>
<organism evidence="2">
    <name type="scientific">uncultured Prevotella sp</name>
    <dbReference type="NCBI Taxonomy" id="159272"/>
    <lineage>
        <taxon>Bacteria</taxon>
        <taxon>Pseudomonadati</taxon>
        <taxon>Bacteroidota</taxon>
        <taxon>Bacteroidia</taxon>
        <taxon>Bacteroidales</taxon>
        <taxon>Prevotellaceae</taxon>
        <taxon>Prevotella</taxon>
        <taxon>environmental samples</taxon>
    </lineage>
</organism>
<feature type="compositionally biased region" description="Polar residues" evidence="1">
    <location>
        <begin position="13"/>
        <end position="22"/>
    </location>
</feature>